<dbReference type="STRING" id="1123024.GCA_000423625_02872"/>
<dbReference type="Proteomes" id="UP000321328">
    <property type="component" value="Unassembled WGS sequence"/>
</dbReference>
<organism evidence="2 3">
    <name type="scientific">Pseudonocardia asaccharolytica DSM 44247 = NBRC 16224</name>
    <dbReference type="NCBI Taxonomy" id="1123024"/>
    <lineage>
        <taxon>Bacteria</taxon>
        <taxon>Bacillati</taxon>
        <taxon>Actinomycetota</taxon>
        <taxon>Actinomycetes</taxon>
        <taxon>Pseudonocardiales</taxon>
        <taxon>Pseudonocardiaceae</taxon>
        <taxon>Pseudonocardia</taxon>
    </lineage>
</organism>
<reference evidence="2 3" key="1">
    <citation type="submission" date="2019-07" db="EMBL/GenBank/DDBJ databases">
        <title>Whole genome shotgun sequence of Pseudonocardia asaccharolytica NBRC 16224.</title>
        <authorList>
            <person name="Hosoyama A."/>
            <person name="Uohara A."/>
            <person name="Ohji S."/>
            <person name="Ichikawa N."/>
        </authorList>
    </citation>
    <scope>NUCLEOTIDE SEQUENCE [LARGE SCALE GENOMIC DNA]</scope>
    <source>
        <strain evidence="2 3">NBRC 16224</strain>
    </source>
</reference>
<feature type="region of interest" description="Disordered" evidence="1">
    <location>
        <begin position="90"/>
        <end position="109"/>
    </location>
</feature>
<dbReference type="EMBL" id="BJVI01000035">
    <property type="protein sequence ID" value="GEL19343.1"/>
    <property type="molecule type" value="Genomic_DNA"/>
</dbReference>
<feature type="region of interest" description="Disordered" evidence="1">
    <location>
        <begin position="1"/>
        <end position="35"/>
    </location>
</feature>
<feature type="compositionally biased region" description="Low complexity" evidence="1">
    <location>
        <begin position="10"/>
        <end position="21"/>
    </location>
</feature>
<dbReference type="RefSeq" id="WP_245585654.1">
    <property type="nucleotide sequence ID" value="NZ_AUII01000012.1"/>
</dbReference>
<sequence length="109" mass="11683">MTMLGPVLGAATSTTPTTPAPIYTSNTPPIHRPTKLDPHQLLRIRDAAHHAKQTYPGPVGELIAHELLAWAEFGYLLDRTGLTTRLVDHVLAQPPPPAPDTTATGGHSR</sequence>
<dbReference type="AlphaFoldDB" id="A0A511D4E0"/>
<protein>
    <submittedName>
        <fullName evidence="2">Uncharacterized protein</fullName>
    </submittedName>
</protein>
<name>A0A511D4E0_9PSEU</name>
<gene>
    <name evidence="2" type="ORF">PA7_31800</name>
</gene>
<comment type="caution">
    <text evidence="2">The sequence shown here is derived from an EMBL/GenBank/DDBJ whole genome shotgun (WGS) entry which is preliminary data.</text>
</comment>
<evidence type="ECO:0000313" key="3">
    <source>
        <dbReference type="Proteomes" id="UP000321328"/>
    </source>
</evidence>
<accession>A0A511D4E0</accession>
<evidence type="ECO:0000313" key="2">
    <source>
        <dbReference type="EMBL" id="GEL19343.1"/>
    </source>
</evidence>
<feature type="compositionally biased region" description="Low complexity" evidence="1">
    <location>
        <begin position="100"/>
        <end position="109"/>
    </location>
</feature>
<evidence type="ECO:0000256" key="1">
    <source>
        <dbReference type="SAM" id="MobiDB-lite"/>
    </source>
</evidence>
<proteinExistence type="predicted"/>
<keyword evidence="3" id="KW-1185">Reference proteome</keyword>